<reference evidence="1" key="1">
    <citation type="submission" date="2023-08" db="EMBL/GenBank/DDBJ databases">
        <authorList>
            <person name="Audoor S."/>
            <person name="Bilcke G."/>
        </authorList>
    </citation>
    <scope>NUCLEOTIDE SEQUENCE</scope>
</reference>
<sequence>MHFGDHQMEWTNKSTTCRLLDGSTTTICIESSDRQLLRHVEETKAHNELGFAIQQGHEVDDVMFGKQSWGDINQRFLVEAAGLDVHFGSRDVQTPEKQQLEKHIPSEMEELKRPFIKPNDLSPMEVERRTGFRDLPNLLSYAIFVGHRDLDQLFTTCSKLTWLEEWLFYFEFKYVLEISKMCSIVSAFSAQNQLSAI</sequence>
<name>A0AAD2FS85_9STRA</name>
<gene>
    <name evidence="1" type="ORF">CYCCA115_LOCUS13124</name>
</gene>
<dbReference type="Proteomes" id="UP001295423">
    <property type="component" value="Unassembled WGS sequence"/>
</dbReference>
<evidence type="ECO:0000313" key="2">
    <source>
        <dbReference type="Proteomes" id="UP001295423"/>
    </source>
</evidence>
<evidence type="ECO:0000313" key="1">
    <source>
        <dbReference type="EMBL" id="CAJ1951547.1"/>
    </source>
</evidence>
<comment type="caution">
    <text evidence="1">The sequence shown here is derived from an EMBL/GenBank/DDBJ whole genome shotgun (WGS) entry which is preliminary data.</text>
</comment>
<dbReference type="AlphaFoldDB" id="A0AAD2FS85"/>
<proteinExistence type="predicted"/>
<keyword evidence="2" id="KW-1185">Reference proteome</keyword>
<dbReference type="EMBL" id="CAKOGP040001786">
    <property type="protein sequence ID" value="CAJ1951547.1"/>
    <property type="molecule type" value="Genomic_DNA"/>
</dbReference>
<protein>
    <submittedName>
        <fullName evidence="1">Uncharacterized protein</fullName>
    </submittedName>
</protein>
<accession>A0AAD2FS85</accession>
<organism evidence="1 2">
    <name type="scientific">Cylindrotheca closterium</name>
    <dbReference type="NCBI Taxonomy" id="2856"/>
    <lineage>
        <taxon>Eukaryota</taxon>
        <taxon>Sar</taxon>
        <taxon>Stramenopiles</taxon>
        <taxon>Ochrophyta</taxon>
        <taxon>Bacillariophyta</taxon>
        <taxon>Bacillariophyceae</taxon>
        <taxon>Bacillariophycidae</taxon>
        <taxon>Bacillariales</taxon>
        <taxon>Bacillariaceae</taxon>
        <taxon>Cylindrotheca</taxon>
    </lineage>
</organism>